<evidence type="ECO:0008006" key="3">
    <source>
        <dbReference type="Google" id="ProtNLM"/>
    </source>
</evidence>
<reference evidence="1 2" key="1">
    <citation type="submission" date="2015-03" db="EMBL/GenBank/DDBJ databases">
        <authorList>
            <person name="Lepp D."/>
            <person name="Hassan Y.I."/>
            <person name="Li X.-Z."/>
            <person name="Zhou T."/>
        </authorList>
    </citation>
    <scope>NUCLEOTIDE SEQUENCE [LARGE SCALE GENOMIC DNA]</scope>
    <source>
        <strain evidence="1 2">E84</strain>
    </source>
</reference>
<name>A0A0F5QDD6_9HYPH</name>
<proteinExistence type="predicted"/>
<accession>A0A0F5QDD6</accession>
<sequence>MFAMTKTSPHTVIRASEPCANPPAWAVAERDLLARLDTAVEPYLAKYLKEDGTLIYRDDWVQGRDGLDDLYESFYNFPLAYLLGASPDLLASGHRQWEAMTRQGEAFGLVHNEYEVGYDQFHQSEGNLLFYFLCAADPENPMLQERARRFAGLYMNADPEAPNYDEEHNIIRAVHNGSKGPRWGYIDGDSMWSKGMAPYGLPFDDIPGITSYDDIAAWHNDPRRNENSKRLIAVMNERMGRGDSVANLPVTSLVTNAFLMTREPAFRQWVVNYVGGWWARAEANNGVIPDNVGLDGEVGEYFDGRWYGAAYGWSWPHGYDSVIDAATVAAVNTAMLTGDTGWLDLPGRHFDMLYEKGERIEDFRTIESSISNAWIRNAAAATGRYDTYVMPKRFKDTGWFDFQTIGLANLVASWSVTQSETDRARMAQLEADEPYDWTQSYAFHSKGDDSHDRPWLTFLEGRNPEYPEIALRHAMEQVEHRLELIRTDVADLSLVHIHHWQNHNPLTTEALIQLTLGAPQALYNGGFIQSCFRYFDPDLARPGLPADVAALVFAIGEASAGLQLINLSKTNTRRVLVQGGFHGEHRITAVRAEGTDAATAVGSRYLVVDLPPATTVRLDVGLARLVAEPGYDLPDYAAFASQAND</sequence>
<dbReference type="EMBL" id="LANJ01000016">
    <property type="protein sequence ID" value="KKC38019.1"/>
    <property type="molecule type" value="Genomic_DNA"/>
</dbReference>
<organism evidence="1 2">
    <name type="scientific">Devosia epidermidihirudinis</name>
    <dbReference type="NCBI Taxonomy" id="1293439"/>
    <lineage>
        <taxon>Bacteria</taxon>
        <taxon>Pseudomonadati</taxon>
        <taxon>Pseudomonadota</taxon>
        <taxon>Alphaproteobacteria</taxon>
        <taxon>Hyphomicrobiales</taxon>
        <taxon>Devosiaceae</taxon>
        <taxon>Devosia</taxon>
    </lineage>
</organism>
<dbReference type="Pfam" id="PF26099">
    <property type="entry name" value="DUF8034"/>
    <property type="match status" value="1"/>
</dbReference>
<dbReference type="Proteomes" id="UP000033411">
    <property type="component" value="Unassembled WGS sequence"/>
</dbReference>
<comment type="caution">
    <text evidence="1">The sequence shown here is derived from an EMBL/GenBank/DDBJ whole genome shotgun (WGS) entry which is preliminary data.</text>
</comment>
<dbReference type="AlphaFoldDB" id="A0A0F5QDD6"/>
<evidence type="ECO:0000313" key="1">
    <source>
        <dbReference type="EMBL" id="KKC38019.1"/>
    </source>
</evidence>
<gene>
    <name evidence="1" type="ORF">WH87_10350</name>
</gene>
<evidence type="ECO:0000313" key="2">
    <source>
        <dbReference type="Proteomes" id="UP000033411"/>
    </source>
</evidence>
<dbReference type="InterPro" id="IPR058347">
    <property type="entry name" value="DUF8034"/>
</dbReference>
<dbReference type="PATRIC" id="fig|1293439.3.peg.1657"/>
<keyword evidence="2" id="KW-1185">Reference proteome</keyword>
<protein>
    <recommendedName>
        <fullName evidence="3">Linalool dehydratase/isomerase domain-containing protein</fullName>
    </recommendedName>
</protein>
<dbReference type="STRING" id="1293439.WH87_10350"/>